<comment type="caution">
    <text evidence="5">The sequence shown here is derived from an EMBL/GenBank/DDBJ whole genome shotgun (WGS) entry which is preliminary data.</text>
</comment>
<dbReference type="Pfam" id="PF08014">
    <property type="entry name" value="MATCAP"/>
    <property type="match status" value="1"/>
</dbReference>
<evidence type="ECO:0000256" key="3">
    <source>
        <dbReference type="ARBA" id="ARBA00022801"/>
    </source>
</evidence>
<keyword evidence="2" id="KW-0645">Protease</keyword>
<dbReference type="Proteomes" id="UP001374579">
    <property type="component" value="Unassembled WGS sequence"/>
</dbReference>
<organism evidence="5 6">
    <name type="scientific">Littorina saxatilis</name>
    <dbReference type="NCBI Taxonomy" id="31220"/>
    <lineage>
        <taxon>Eukaryota</taxon>
        <taxon>Metazoa</taxon>
        <taxon>Spiralia</taxon>
        <taxon>Lophotrochozoa</taxon>
        <taxon>Mollusca</taxon>
        <taxon>Gastropoda</taxon>
        <taxon>Caenogastropoda</taxon>
        <taxon>Littorinimorpha</taxon>
        <taxon>Littorinoidea</taxon>
        <taxon>Littorinidae</taxon>
        <taxon>Littorina</taxon>
    </lineage>
</organism>
<accession>A0AAN9GMH2</accession>
<dbReference type="GO" id="GO:0008237">
    <property type="term" value="F:metallopeptidase activity"/>
    <property type="evidence" value="ECO:0007669"/>
    <property type="project" value="UniProtKB-KW"/>
</dbReference>
<dbReference type="PANTHER" id="PTHR31817">
    <property type="match status" value="1"/>
</dbReference>
<dbReference type="AlphaFoldDB" id="A0AAN9GMH2"/>
<keyword evidence="3" id="KW-0378">Hydrolase</keyword>
<dbReference type="InterPro" id="IPR012548">
    <property type="entry name" value="MATCAP"/>
</dbReference>
<gene>
    <name evidence="5" type="ORF">V1264_000228</name>
</gene>
<keyword evidence="6" id="KW-1185">Reference proteome</keyword>
<evidence type="ECO:0000256" key="2">
    <source>
        <dbReference type="ARBA" id="ARBA00022670"/>
    </source>
</evidence>
<keyword evidence="4" id="KW-0482">Metalloprotease</keyword>
<evidence type="ECO:0000313" key="5">
    <source>
        <dbReference type="EMBL" id="KAK7114108.1"/>
    </source>
</evidence>
<dbReference type="EMBL" id="JBAMIC010000001">
    <property type="protein sequence ID" value="KAK7114108.1"/>
    <property type="molecule type" value="Genomic_DNA"/>
</dbReference>
<name>A0AAN9GMH2_9CAEN</name>
<evidence type="ECO:0000256" key="4">
    <source>
        <dbReference type="ARBA" id="ARBA00023049"/>
    </source>
</evidence>
<proteinExistence type="predicted"/>
<evidence type="ECO:0000313" key="6">
    <source>
        <dbReference type="Proteomes" id="UP001374579"/>
    </source>
</evidence>
<comment type="cofactor">
    <cofactor evidence="1">
        <name>Zn(2+)</name>
        <dbReference type="ChEBI" id="CHEBI:29105"/>
    </cofactor>
</comment>
<dbReference type="PANTHER" id="PTHR31817:SF0">
    <property type="entry name" value="CHROMOSOME UNDETERMINED SCAFFOLD_67, WHOLE GENOME SHOTGUN SEQUENCE"/>
    <property type="match status" value="1"/>
</dbReference>
<dbReference type="SMART" id="SM01154">
    <property type="entry name" value="DUF1704"/>
    <property type="match status" value="1"/>
</dbReference>
<protein>
    <submittedName>
        <fullName evidence="5">Uncharacterized protein</fullName>
    </submittedName>
</protein>
<reference evidence="5 6" key="1">
    <citation type="submission" date="2024-02" db="EMBL/GenBank/DDBJ databases">
        <title>Chromosome-scale genome assembly of the rough periwinkle Littorina saxatilis.</title>
        <authorList>
            <person name="De Jode A."/>
            <person name="Faria R."/>
            <person name="Formenti G."/>
            <person name="Sims Y."/>
            <person name="Smith T.P."/>
            <person name="Tracey A."/>
            <person name="Wood J.M.D."/>
            <person name="Zagrodzka Z.B."/>
            <person name="Johannesson K."/>
            <person name="Butlin R.K."/>
            <person name="Leder E.H."/>
        </authorList>
    </citation>
    <scope>NUCLEOTIDE SEQUENCE [LARGE SCALE GENOMIC DNA]</scope>
    <source>
        <strain evidence="5">Snail1</strain>
        <tissue evidence="5">Muscle</tissue>
    </source>
</reference>
<sequence>MDRAIIHFGTYEEFEERTGGRILSKSQIISLVRKYLKKEDLESEIQLNLSEDLLSRGSMTQKKGRPQLNVRVVNLRENWCEGLLRHELGTHYLRSVNTRYQLWGEQRQRRDLNLQHFNPTEEGLASLHSVLFRDHPFLWRAALLYYVTLKAAHMSFKDLFNDIARFVHSPDVRWDYCVRAKRGQTDTTFPGAFCKDQVYLDGALQLLKRRRSLDFHLLVRLGKVAHNDIERLVEHCQLDGTRIPSFMTDLRAYRKQLNHIATCNGLTDSLLADVQ</sequence>
<evidence type="ECO:0000256" key="1">
    <source>
        <dbReference type="ARBA" id="ARBA00001947"/>
    </source>
</evidence>
<dbReference type="GO" id="GO:0006508">
    <property type="term" value="P:proteolysis"/>
    <property type="evidence" value="ECO:0007669"/>
    <property type="project" value="UniProtKB-KW"/>
</dbReference>